<dbReference type="AlphaFoldDB" id="A0A942A267"/>
<reference evidence="1" key="1">
    <citation type="journal article" date="2021" name="ISME J.">
        <title>Fine-scale metabolic discontinuity in a stratified prokaryote microbiome of a Red Sea deep halocline.</title>
        <authorList>
            <person name="Michoud G."/>
            <person name="Ngugi D.K."/>
            <person name="Barozzi A."/>
            <person name="Merlino G."/>
            <person name="Calleja M.L."/>
            <person name="Delgado-Huertas A."/>
            <person name="Moran X.A.G."/>
            <person name="Daffonchio D."/>
        </authorList>
    </citation>
    <scope>NUCLEOTIDE SEQUENCE</scope>
    <source>
        <strain evidence="1">SuakinDeep_MAG55_1</strain>
    </source>
</reference>
<protein>
    <recommendedName>
        <fullName evidence="3">Type II toxin-antitoxin system RelE/ParE family toxin</fullName>
    </recommendedName>
</protein>
<dbReference type="SUPFAM" id="SSF143011">
    <property type="entry name" value="RelE-like"/>
    <property type="match status" value="1"/>
</dbReference>
<name>A0A942A267_9BACT</name>
<dbReference type="Gene3D" id="3.30.2310.20">
    <property type="entry name" value="RelE-like"/>
    <property type="match status" value="1"/>
</dbReference>
<dbReference type="Pfam" id="PF15781">
    <property type="entry name" value="ParE-like_toxin"/>
    <property type="match status" value="1"/>
</dbReference>
<evidence type="ECO:0000313" key="1">
    <source>
        <dbReference type="EMBL" id="MBS1256979.1"/>
    </source>
</evidence>
<dbReference type="InterPro" id="IPR031552">
    <property type="entry name" value="ParE-like_toxin"/>
</dbReference>
<evidence type="ECO:0000313" key="2">
    <source>
        <dbReference type="Proteomes" id="UP000722750"/>
    </source>
</evidence>
<dbReference type="Proteomes" id="UP000722750">
    <property type="component" value="Unassembled WGS sequence"/>
</dbReference>
<sequence>MGVLFKPPFKKFVKKQSRPFQLAIEDEVENILNDPDIGEVKKGDLSGFKVYKFSFKGQQFLIAYTLQQNNIIFYMIETHENFYLRLKRYLKETEK</sequence>
<dbReference type="InterPro" id="IPR035093">
    <property type="entry name" value="RelE/ParE_toxin_dom_sf"/>
</dbReference>
<evidence type="ECO:0008006" key="3">
    <source>
        <dbReference type="Google" id="ProtNLM"/>
    </source>
</evidence>
<gene>
    <name evidence="1" type="ORF">MAG551_00014</name>
</gene>
<proteinExistence type="predicted"/>
<accession>A0A942A267</accession>
<organism evidence="1 2">
    <name type="scientific">Candidatus Scalindua arabica</name>
    <dbReference type="NCBI Taxonomy" id="1127984"/>
    <lineage>
        <taxon>Bacteria</taxon>
        <taxon>Pseudomonadati</taxon>
        <taxon>Planctomycetota</taxon>
        <taxon>Candidatus Brocadiia</taxon>
        <taxon>Candidatus Brocadiales</taxon>
        <taxon>Candidatus Scalinduaceae</taxon>
        <taxon>Candidatus Scalindua</taxon>
    </lineage>
</organism>
<dbReference type="EMBL" id="JAANXD010000001">
    <property type="protein sequence ID" value="MBS1256979.1"/>
    <property type="molecule type" value="Genomic_DNA"/>
</dbReference>
<comment type="caution">
    <text evidence="1">The sequence shown here is derived from an EMBL/GenBank/DDBJ whole genome shotgun (WGS) entry which is preliminary data.</text>
</comment>